<evidence type="ECO:0000313" key="7">
    <source>
        <dbReference type="EMBL" id="OQR81270.1"/>
    </source>
</evidence>
<evidence type="ECO:0000256" key="2">
    <source>
        <dbReference type="ARBA" id="ARBA00022679"/>
    </source>
</evidence>
<dbReference type="InterPro" id="IPR043001">
    <property type="entry name" value="IP5_2-K_N_lobe"/>
</dbReference>
<comment type="caution">
    <text evidence="7">The sequence shown here is derived from an EMBL/GenBank/DDBJ whole genome shotgun (WGS) entry which is preliminary data.</text>
</comment>
<evidence type="ECO:0000256" key="6">
    <source>
        <dbReference type="RuleBase" id="RU364126"/>
    </source>
</evidence>
<comment type="function">
    <text evidence="6">Phosphorylates Ins(1,3,4,5,6)P5 at position 2 to form Ins(1,2,3,4,5,6)P6 (InsP6 or phytate).</text>
</comment>
<dbReference type="Proteomes" id="UP000243579">
    <property type="component" value="Unassembled WGS sequence"/>
</dbReference>
<keyword evidence="5 6" id="KW-0067">ATP-binding</keyword>
<keyword evidence="4 6" id="KW-0418">Kinase</keyword>
<evidence type="ECO:0000256" key="5">
    <source>
        <dbReference type="ARBA" id="ARBA00022840"/>
    </source>
</evidence>
<evidence type="ECO:0000256" key="3">
    <source>
        <dbReference type="ARBA" id="ARBA00022741"/>
    </source>
</evidence>
<dbReference type="STRING" id="1202772.A0A1V9Y6D1"/>
<sequence length="409" mass="44588">MLLAGHRPRSRQDVASTTLVATDWDYVAEGGANVVFRYGGTETSPLANYVLRIRKAGVRGALPGDIVAFADAHAPSSAYSQVAVAVSVSSTFLCAMNDVLQGTTSRPSHRRGVHLDVNLLEVLLLPEMAFSSPHALSIELKPKYGRLAAPSDLVHEAKRTTCRFCMHQHLKVAEGKARHRSAYCPIRLFAPETMADALSALFTTPQNNLRLFPSTTAWNDAMIRSVLVALLTQVPVLEDLQRMHALDRLDIEGLFQLAQVHARLEQCSQEELADGTASLGSLLPPGTISESTAQLIQRATTAPNWANVPFTDWQRLYAHLVNDFMVATTYKDCSLLVAMAPFDTDDTADSDTHLITLPDGAVFKCKVAIVDVDPKSHKPLEYYHALDADIVAHFAATDDGTFGCAPMHT</sequence>
<dbReference type="OrthoDB" id="272370at2759"/>
<keyword evidence="3 6" id="KW-0547">Nucleotide-binding</keyword>
<dbReference type="InterPro" id="IPR009286">
    <property type="entry name" value="Ins_P5_2-kin"/>
</dbReference>
<dbReference type="Gene3D" id="3.30.200.110">
    <property type="entry name" value="Inositol-pentakisphosphate 2-kinase, N-lobe"/>
    <property type="match status" value="1"/>
</dbReference>
<evidence type="ECO:0000313" key="8">
    <source>
        <dbReference type="Proteomes" id="UP000243579"/>
    </source>
</evidence>
<dbReference type="PANTHER" id="PTHR14456:SF2">
    <property type="entry name" value="INOSITOL-PENTAKISPHOSPHATE 2-KINASE"/>
    <property type="match status" value="1"/>
</dbReference>
<dbReference type="EC" id="2.7.1.158" evidence="1 6"/>
<dbReference type="GO" id="GO:0032958">
    <property type="term" value="P:inositol phosphate biosynthetic process"/>
    <property type="evidence" value="ECO:0007669"/>
    <property type="project" value="TreeGrafter"/>
</dbReference>
<evidence type="ECO:0000256" key="4">
    <source>
        <dbReference type="ARBA" id="ARBA00022777"/>
    </source>
</evidence>
<name>A0A1V9Y6D1_ACHHY</name>
<comment type="domain">
    <text evidence="6">The EXKPK motif is conserved in inositol-pentakisphosphate 2-kinases of both family 1 and 2.</text>
</comment>
<dbReference type="AlphaFoldDB" id="A0A1V9Y6D1"/>
<dbReference type="GO" id="GO:0035299">
    <property type="term" value="F:inositol-1,3,4,5,6-pentakisphosphate 2-kinase activity"/>
    <property type="evidence" value="ECO:0007669"/>
    <property type="project" value="UniProtKB-EC"/>
</dbReference>
<accession>A0A1V9Y6D1</accession>
<keyword evidence="2 6" id="KW-0808">Transferase</keyword>
<dbReference type="GO" id="GO:0005524">
    <property type="term" value="F:ATP binding"/>
    <property type="evidence" value="ECO:0007669"/>
    <property type="project" value="UniProtKB-KW"/>
</dbReference>
<evidence type="ECO:0000256" key="1">
    <source>
        <dbReference type="ARBA" id="ARBA00012023"/>
    </source>
</evidence>
<dbReference type="GO" id="GO:0005634">
    <property type="term" value="C:nucleus"/>
    <property type="evidence" value="ECO:0007669"/>
    <property type="project" value="TreeGrafter"/>
</dbReference>
<dbReference type="Pfam" id="PF06090">
    <property type="entry name" value="Ins_P5_2-kin"/>
    <property type="match status" value="1"/>
</dbReference>
<dbReference type="EMBL" id="JNBR01002826">
    <property type="protein sequence ID" value="OQR81270.1"/>
    <property type="molecule type" value="Genomic_DNA"/>
</dbReference>
<organism evidence="7 8">
    <name type="scientific">Achlya hypogyna</name>
    <name type="common">Oomycete</name>
    <name type="synonym">Protoachlya hypogyna</name>
    <dbReference type="NCBI Taxonomy" id="1202772"/>
    <lineage>
        <taxon>Eukaryota</taxon>
        <taxon>Sar</taxon>
        <taxon>Stramenopiles</taxon>
        <taxon>Oomycota</taxon>
        <taxon>Saprolegniomycetes</taxon>
        <taxon>Saprolegniales</taxon>
        <taxon>Achlyaceae</taxon>
        <taxon>Achlya</taxon>
    </lineage>
</organism>
<protein>
    <recommendedName>
        <fullName evidence="1 6">Inositol-pentakisphosphate 2-kinase</fullName>
        <ecNumber evidence="1 6">2.7.1.158</ecNumber>
    </recommendedName>
</protein>
<reference evidence="7 8" key="1">
    <citation type="journal article" date="2014" name="Genome Biol. Evol.">
        <title>The secreted proteins of Achlya hypogyna and Thraustotheca clavata identify the ancestral oomycete secretome and reveal gene acquisitions by horizontal gene transfer.</title>
        <authorList>
            <person name="Misner I."/>
            <person name="Blouin N."/>
            <person name="Leonard G."/>
            <person name="Richards T.A."/>
            <person name="Lane C.E."/>
        </authorList>
    </citation>
    <scope>NUCLEOTIDE SEQUENCE [LARGE SCALE GENOMIC DNA]</scope>
    <source>
        <strain evidence="7 8">ATCC 48635</strain>
    </source>
</reference>
<comment type="catalytic activity">
    <reaction evidence="6">
        <text>1D-myo-inositol 1,3,4,5,6-pentakisphosphate + ATP = 1D-myo-inositol hexakisphosphate + ADP + H(+)</text>
        <dbReference type="Rhea" id="RHEA:20313"/>
        <dbReference type="ChEBI" id="CHEBI:15378"/>
        <dbReference type="ChEBI" id="CHEBI:30616"/>
        <dbReference type="ChEBI" id="CHEBI:57733"/>
        <dbReference type="ChEBI" id="CHEBI:58130"/>
        <dbReference type="ChEBI" id="CHEBI:456216"/>
        <dbReference type="EC" id="2.7.1.158"/>
    </reaction>
</comment>
<gene>
    <name evidence="7" type="ORF">ACHHYP_16601</name>
</gene>
<proteinExistence type="predicted"/>
<keyword evidence="8" id="KW-1185">Reference proteome</keyword>
<dbReference type="PANTHER" id="PTHR14456">
    <property type="entry name" value="INOSITOL POLYPHOSPHATE KINASE 1"/>
    <property type="match status" value="1"/>
</dbReference>